<dbReference type="InParanoid" id="A9V0N2"/>
<accession>A9V0N2</accession>
<dbReference type="SUPFAM" id="SSF50998">
    <property type="entry name" value="Quinoprotein alcohol dehydrogenase-like"/>
    <property type="match status" value="1"/>
</dbReference>
<dbReference type="InterPro" id="IPR015943">
    <property type="entry name" value="WD40/YVTN_repeat-like_dom_sf"/>
</dbReference>
<proteinExistence type="predicted"/>
<dbReference type="AlphaFoldDB" id="A9V0N2"/>
<organism evidence="1 2">
    <name type="scientific">Monosiga brevicollis</name>
    <name type="common">Choanoflagellate</name>
    <dbReference type="NCBI Taxonomy" id="81824"/>
    <lineage>
        <taxon>Eukaryota</taxon>
        <taxon>Choanoflagellata</taxon>
        <taxon>Craspedida</taxon>
        <taxon>Salpingoecidae</taxon>
        <taxon>Monosiga</taxon>
    </lineage>
</organism>
<dbReference type="Proteomes" id="UP000001357">
    <property type="component" value="Unassembled WGS sequence"/>
</dbReference>
<dbReference type="PANTHER" id="PTHR19869:SF1">
    <property type="entry name" value="WD REPEAT-CONTAINING PROTEIN 31"/>
    <property type="match status" value="1"/>
</dbReference>
<dbReference type="EMBL" id="CH991552">
    <property type="protein sequence ID" value="EDQ89047.1"/>
    <property type="molecule type" value="Genomic_DNA"/>
</dbReference>
<dbReference type="Gene3D" id="2.130.10.10">
    <property type="entry name" value="YVTN repeat-like/Quinoprotein amine dehydrogenase"/>
    <property type="match status" value="1"/>
</dbReference>
<reference evidence="1 2" key="1">
    <citation type="journal article" date="2008" name="Nature">
        <title>The genome of the choanoflagellate Monosiga brevicollis and the origin of metazoans.</title>
        <authorList>
            <consortium name="JGI Sequencing"/>
            <person name="King N."/>
            <person name="Westbrook M.J."/>
            <person name="Young S.L."/>
            <person name="Kuo A."/>
            <person name="Abedin M."/>
            <person name="Chapman J."/>
            <person name="Fairclough S."/>
            <person name="Hellsten U."/>
            <person name="Isogai Y."/>
            <person name="Letunic I."/>
            <person name="Marr M."/>
            <person name="Pincus D."/>
            <person name="Putnam N."/>
            <person name="Rokas A."/>
            <person name="Wright K.J."/>
            <person name="Zuzow R."/>
            <person name="Dirks W."/>
            <person name="Good M."/>
            <person name="Goodstein D."/>
            <person name="Lemons D."/>
            <person name="Li W."/>
            <person name="Lyons J.B."/>
            <person name="Morris A."/>
            <person name="Nichols S."/>
            <person name="Richter D.J."/>
            <person name="Salamov A."/>
            <person name="Bork P."/>
            <person name="Lim W.A."/>
            <person name="Manning G."/>
            <person name="Miller W.T."/>
            <person name="McGinnis W."/>
            <person name="Shapiro H."/>
            <person name="Tjian R."/>
            <person name="Grigoriev I.V."/>
            <person name="Rokhsar D."/>
        </authorList>
    </citation>
    <scope>NUCLEOTIDE SEQUENCE [LARGE SCALE GENOMIC DNA]</scope>
    <source>
        <strain evidence="2">MX1 / ATCC 50154</strain>
    </source>
</reference>
<dbReference type="GeneID" id="5891318"/>
<protein>
    <recommendedName>
        <fullName evidence="3">Anaphase-promoting complex subunit 4 WD40 domain-containing protein</fullName>
    </recommendedName>
</protein>
<dbReference type="InterPro" id="IPR040066">
    <property type="entry name" value="WDR31"/>
</dbReference>
<dbReference type="RefSeq" id="XP_001746152.1">
    <property type="nucleotide sequence ID" value="XM_001746100.1"/>
</dbReference>
<evidence type="ECO:0008006" key="3">
    <source>
        <dbReference type="Google" id="ProtNLM"/>
    </source>
</evidence>
<evidence type="ECO:0000313" key="2">
    <source>
        <dbReference type="Proteomes" id="UP000001357"/>
    </source>
</evidence>
<keyword evidence="2" id="KW-1185">Reference proteome</keyword>
<gene>
    <name evidence="1" type="ORF">MONBRDRAFT_8383</name>
</gene>
<dbReference type="PANTHER" id="PTHR19869">
    <property type="entry name" value="SPERMATID WD-REPEAT PROTEIN"/>
    <property type="match status" value="1"/>
</dbReference>
<dbReference type="InterPro" id="IPR011047">
    <property type="entry name" value="Quinoprotein_ADH-like_sf"/>
</dbReference>
<name>A9V0N2_MONBE</name>
<sequence>MGVCCSVANANGSAASATDGAAGAPSVEMGSAMGAARSRGDVVLEEFVHQDAITRVVVTSGGHRLLVADEAGVGRVCRLLPAQGPMYGAHSATGSSRLQVLAVWNLDKAQGPGFELSLQAASRGITDLALAPHGDLVALTARSGELVLVSLPTDQQPTVLHTLKGSNKTALAAVTFVPVSDGLMIVTGSRDGWMGGWQVSNSTAAPTQVWEEHINRNVVTALLGLDAGLCLQTSEDKLLRCWDVRTGACVRTSPRQAALQTCMARAGASFVVGQSASATGQASLQIWSPELQLLQTFALDVHTVAAVAVQGQLALALGRNGTIVALDIQTGVERYRTAVGAGVRSLALWMPTPSTPALRLVVGQEGRVRIKYPNLRL</sequence>
<evidence type="ECO:0000313" key="1">
    <source>
        <dbReference type="EMBL" id="EDQ89047.1"/>
    </source>
</evidence>
<dbReference type="KEGG" id="mbr:MONBRDRAFT_8383"/>